<dbReference type="InterPro" id="IPR052017">
    <property type="entry name" value="TSUP"/>
</dbReference>
<evidence type="ECO:0000313" key="9">
    <source>
        <dbReference type="EMBL" id="SFM08306.1"/>
    </source>
</evidence>
<proteinExistence type="inferred from homology"/>
<evidence type="ECO:0000256" key="2">
    <source>
        <dbReference type="ARBA" id="ARBA00009142"/>
    </source>
</evidence>
<feature type="transmembrane region" description="Helical" evidence="8">
    <location>
        <begin position="6"/>
        <end position="29"/>
    </location>
</feature>
<dbReference type="OrthoDB" id="9777163at2"/>
<evidence type="ECO:0000256" key="3">
    <source>
        <dbReference type="ARBA" id="ARBA00022448"/>
    </source>
</evidence>
<sequence length="298" mass="31124">MKNFGVVIILGILIIGVRNVTIVAIKILLVSISAGVLGSILGLGGGIVVTPALTLLFGVDIQHAIGASLISVIATSSGAAVAYIKDGITNIRVGMFLEIATTVGAITGALIAGLISPKLLYIIFGLLLLYSALAMLKKTKEELPEEVPLHNVAKTLKLQGEYYDKALKKNISYNVDNVYSGFGVMYGAGIISGLLGIGSGSFKVMAMDVFMKLPLKVSSATSNFMMGVTGAASAGIYLYRGDISPIISAPVAIGVLIGATIGAKIMQRMKSKTIRKLFIPVLMYVAIQMMAQGLGVKL</sequence>
<dbReference type="Pfam" id="PF01925">
    <property type="entry name" value="TauE"/>
    <property type="match status" value="1"/>
</dbReference>
<protein>
    <recommendedName>
        <fullName evidence="8">Probable membrane transporter protein</fullName>
    </recommendedName>
</protein>
<keyword evidence="6 8" id="KW-1133">Transmembrane helix</keyword>
<comment type="subcellular location">
    <subcellularLocation>
        <location evidence="1 8">Cell membrane</location>
        <topology evidence="1 8">Multi-pass membrane protein</topology>
    </subcellularLocation>
</comment>
<keyword evidence="5 8" id="KW-0812">Transmembrane</keyword>
<comment type="similarity">
    <text evidence="2 8">Belongs to the 4-toluene sulfonate uptake permease (TSUP) (TC 2.A.102) family.</text>
</comment>
<dbReference type="PANTHER" id="PTHR30269:SF23">
    <property type="entry name" value="MEMBRANE TRANSPORTER PROTEIN YDHB-RELATED"/>
    <property type="match status" value="1"/>
</dbReference>
<evidence type="ECO:0000256" key="8">
    <source>
        <dbReference type="RuleBase" id="RU363041"/>
    </source>
</evidence>
<evidence type="ECO:0000256" key="6">
    <source>
        <dbReference type="ARBA" id="ARBA00022989"/>
    </source>
</evidence>
<organism evidence="9 10">
    <name type="scientific">Pelosinus propionicus DSM 13327</name>
    <dbReference type="NCBI Taxonomy" id="1123291"/>
    <lineage>
        <taxon>Bacteria</taxon>
        <taxon>Bacillati</taxon>
        <taxon>Bacillota</taxon>
        <taxon>Negativicutes</taxon>
        <taxon>Selenomonadales</taxon>
        <taxon>Sporomusaceae</taxon>
        <taxon>Pelosinus</taxon>
    </lineage>
</organism>
<name>A0A1I4MYZ3_9FIRM</name>
<dbReference type="PANTHER" id="PTHR30269">
    <property type="entry name" value="TRANSMEMBRANE PROTEIN YFCA"/>
    <property type="match status" value="1"/>
</dbReference>
<feature type="transmembrane region" description="Helical" evidence="8">
    <location>
        <begin position="277"/>
        <end position="296"/>
    </location>
</feature>
<accession>A0A1I4MYZ3</accession>
<feature type="transmembrane region" description="Helical" evidence="8">
    <location>
        <begin position="96"/>
        <end position="113"/>
    </location>
</feature>
<feature type="transmembrane region" description="Helical" evidence="8">
    <location>
        <begin position="119"/>
        <end position="136"/>
    </location>
</feature>
<gene>
    <name evidence="9" type="ORF">SAMN04490355_103942</name>
</gene>
<keyword evidence="7 8" id="KW-0472">Membrane</keyword>
<dbReference type="InterPro" id="IPR036259">
    <property type="entry name" value="MFS_trans_sf"/>
</dbReference>
<dbReference type="AlphaFoldDB" id="A0A1I4MYZ3"/>
<evidence type="ECO:0000256" key="1">
    <source>
        <dbReference type="ARBA" id="ARBA00004651"/>
    </source>
</evidence>
<keyword evidence="3" id="KW-0813">Transport</keyword>
<feature type="transmembrane region" description="Helical" evidence="8">
    <location>
        <begin position="36"/>
        <end position="58"/>
    </location>
</feature>
<feature type="transmembrane region" description="Helical" evidence="8">
    <location>
        <begin position="64"/>
        <end position="84"/>
    </location>
</feature>
<dbReference type="RefSeq" id="WP_090940700.1">
    <property type="nucleotide sequence ID" value="NZ_FOTS01000039.1"/>
</dbReference>
<dbReference type="GO" id="GO:0005886">
    <property type="term" value="C:plasma membrane"/>
    <property type="evidence" value="ECO:0007669"/>
    <property type="project" value="UniProtKB-SubCell"/>
</dbReference>
<feature type="transmembrane region" description="Helical" evidence="8">
    <location>
        <begin position="245"/>
        <end position="265"/>
    </location>
</feature>
<dbReference type="STRING" id="1123291.SAMN04490355_103942"/>
<keyword evidence="10" id="KW-1185">Reference proteome</keyword>
<evidence type="ECO:0000256" key="4">
    <source>
        <dbReference type="ARBA" id="ARBA00022475"/>
    </source>
</evidence>
<dbReference type="Proteomes" id="UP000199520">
    <property type="component" value="Unassembled WGS sequence"/>
</dbReference>
<keyword evidence="4 8" id="KW-1003">Cell membrane</keyword>
<evidence type="ECO:0000313" key="10">
    <source>
        <dbReference type="Proteomes" id="UP000199520"/>
    </source>
</evidence>
<dbReference type="InterPro" id="IPR002781">
    <property type="entry name" value="TM_pro_TauE-like"/>
</dbReference>
<evidence type="ECO:0000256" key="5">
    <source>
        <dbReference type="ARBA" id="ARBA00022692"/>
    </source>
</evidence>
<dbReference type="EMBL" id="FOTS01000039">
    <property type="protein sequence ID" value="SFM08306.1"/>
    <property type="molecule type" value="Genomic_DNA"/>
</dbReference>
<evidence type="ECO:0000256" key="7">
    <source>
        <dbReference type="ARBA" id="ARBA00023136"/>
    </source>
</evidence>
<dbReference type="SUPFAM" id="SSF103473">
    <property type="entry name" value="MFS general substrate transporter"/>
    <property type="match status" value="1"/>
</dbReference>
<reference evidence="10" key="1">
    <citation type="submission" date="2016-10" db="EMBL/GenBank/DDBJ databases">
        <authorList>
            <person name="Varghese N."/>
            <person name="Submissions S."/>
        </authorList>
    </citation>
    <scope>NUCLEOTIDE SEQUENCE [LARGE SCALE GENOMIC DNA]</scope>
    <source>
        <strain evidence="10">DSM 13327</strain>
    </source>
</reference>